<dbReference type="PANTHER" id="PTHR47338">
    <property type="entry name" value="ZN(II)2CYS6 TRANSCRIPTION FACTOR (EUROFUNG)-RELATED"/>
    <property type="match status" value="1"/>
</dbReference>
<dbReference type="SMART" id="SM00906">
    <property type="entry name" value="Fungal_trans"/>
    <property type="match status" value="1"/>
</dbReference>
<dbReference type="Pfam" id="PF00172">
    <property type="entry name" value="Zn_clus"/>
    <property type="match status" value="1"/>
</dbReference>
<dbReference type="Gene3D" id="4.10.240.10">
    <property type="entry name" value="Zn(2)-C6 fungal-type DNA-binding domain"/>
    <property type="match status" value="1"/>
</dbReference>
<dbReference type="EMBL" id="CABFWN010000003">
    <property type="protein sequence ID" value="VUG18279.1"/>
    <property type="molecule type" value="Genomic_DNA"/>
</dbReference>
<proteinExistence type="predicted"/>
<evidence type="ECO:0000256" key="2">
    <source>
        <dbReference type="ARBA" id="ARBA00022723"/>
    </source>
</evidence>
<evidence type="ECO:0000256" key="5">
    <source>
        <dbReference type="ARBA" id="ARBA00023242"/>
    </source>
</evidence>
<sequence length="728" mass="82641">MESLQRLVDPAREQQSEKNMTVPTIKTEFHNIEPKAGKVITQAHFSGLVNTKIACLSCRDKKLKCDKKLPSCSRCLSKNIPCVYLSHRKTGPKPTTIRSKRTFKTRSSSLSKGHTTSDSTSPTTTISSNGSTASLKSPTRKRKMMDGTDILQTEPTQKLSLLMQPPAKPAMPELRQLNLEQGNNTALPVVSHNGNTPASNSHREQYQGTDDLRRFLSASKSESREDILGLKDVGLSMVDIDKFHKFYFRSNIRIFKYSSQRYYAKFLQDPASILHYSYMIWTISAFNLPEYESKVENIYRKGVRILDLYWNSSADTCRIDSLTYLHALCIKAQYEFLSGKEVSSALTICSAVRMAQMMGYDQIDISPNTLTTPTVFFKTFPGGFASDPCARMFASEFKVDDNLDPEIPLIEEKRRVFWEVYAIDKWYSLVTGLPCAFSIDSRSLICTKLPSPTTFLPLNSDPDSVGHLPANEQTSFYLHEAMRKLDKNQVLIDLNSSSSKILLLTISENIIKWCKMFLTIVELGTLRTDESLQAIRLKIDELVKNFENLQSNLLFFDLTTEPLMNIVINNTTTLLYQSVLLKLSSLFDLQFTEDSTGSNITETEKAIFTDILSEVSELSTKLVQSFIKKQRIEHHLKKAPVFIIFSNSLKSLLQCAAYVTRFRSILSLDPQKEQLLWNLINTTRDTISKLNQKQNTVAKVRIILEKGTDFVRRSPGSFSFFDSFLDGW</sequence>
<evidence type="ECO:0000256" key="4">
    <source>
        <dbReference type="ARBA" id="ARBA00023163"/>
    </source>
</evidence>
<dbReference type="GO" id="GO:0005634">
    <property type="term" value="C:nucleus"/>
    <property type="evidence" value="ECO:0007669"/>
    <property type="project" value="UniProtKB-SubCell"/>
</dbReference>
<protein>
    <submittedName>
        <fullName evidence="8">DEBR0S3_06546g1_1</fullName>
    </submittedName>
</protein>
<dbReference type="PROSITE" id="PS00463">
    <property type="entry name" value="ZN2_CY6_FUNGAL_1"/>
    <property type="match status" value="1"/>
</dbReference>
<gene>
    <name evidence="8" type="ORF">DEBR0S3_06546G</name>
</gene>
<keyword evidence="9" id="KW-1185">Reference proteome</keyword>
<feature type="domain" description="Zn(2)-C6 fungal-type" evidence="7">
    <location>
        <begin position="54"/>
        <end position="84"/>
    </location>
</feature>
<dbReference type="GO" id="GO:0006351">
    <property type="term" value="P:DNA-templated transcription"/>
    <property type="evidence" value="ECO:0007669"/>
    <property type="project" value="InterPro"/>
</dbReference>
<dbReference type="InterPro" id="IPR036864">
    <property type="entry name" value="Zn2-C6_fun-type_DNA-bd_sf"/>
</dbReference>
<dbReference type="GO" id="GO:0008270">
    <property type="term" value="F:zinc ion binding"/>
    <property type="evidence" value="ECO:0007669"/>
    <property type="project" value="InterPro"/>
</dbReference>
<name>A0A7D9CYT1_DEKBR</name>
<feature type="region of interest" description="Disordered" evidence="6">
    <location>
        <begin position="89"/>
        <end position="143"/>
    </location>
</feature>
<evidence type="ECO:0000256" key="6">
    <source>
        <dbReference type="SAM" id="MobiDB-lite"/>
    </source>
</evidence>
<dbReference type="InterPro" id="IPR050815">
    <property type="entry name" value="TF_fung"/>
</dbReference>
<dbReference type="InterPro" id="IPR001138">
    <property type="entry name" value="Zn2Cys6_DnaBD"/>
</dbReference>
<evidence type="ECO:0000256" key="1">
    <source>
        <dbReference type="ARBA" id="ARBA00004123"/>
    </source>
</evidence>
<evidence type="ECO:0000313" key="9">
    <source>
        <dbReference type="Proteomes" id="UP000478008"/>
    </source>
</evidence>
<feature type="compositionally biased region" description="Low complexity" evidence="6">
    <location>
        <begin position="105"/>
        <end position="132"/>
    </location>
</feature>
<keyword evidence="5" id="KW-0539">Nucleus</keyword>
<dbReference type="PANTHER" id="PTHR47338:SF20">
    <property type="entry name" value="ZN(II)2CYS6 TRANSCRIPTION FACTOR (EUROFUNG)"/>
    <property type="match status" value="1"/>
</dbReference>
<keyword evidence="3" id="KW-0805">Transcription regulation</keyword>
<dbReference type="AlphaFoldDB" id="A0A7D9CYT1"/>
<dbReference type="SMART" id="SM00066">
    <property type="entry name" value="GAL4"/>
    <property type="match status" value="1"/>
</dbReference>
<dbReference type="CDD" id="cd00067">
    <property type="entry name" value="GAL4"/>
    <property type="match status" value="1"/>
</dbReference>
<reference evidence="8 9" key="1">
    <citation type="submission" date="2019-07" db="EMBL/GenBank/DDBJ databases">
        <authorList>
            <person name="Friedrich A."/>
            <person name="Schacherer J."/>
        </authorList>
    </citation>
    <scope>NUCLEOTIDE SEQUENCE [LARGE SCALE GENOMIC DNA]</scope>
</reference>
<organism evidence="8 9">
    <name type="scientific">Dekkera bruxellensis</name>
    <name type="common">Brettanomyces custersii</name>
    <dbReference type="NCBI Taxonomy" id="5007"/>
    <lineage>
        <taxon>Eukaryota</taxon>
        <taxon>Fungi</taxon>
        <taxon>Dikarya</taxon>
        <taxon>Ascomycota</taxon>
        <taxon>Saccharomycotina</taxon>
        <taxon>Pichiomycetes</taxon>
        <taxon>Pichiales</taxon>
        <taxon>Pichiaceae</taxon>
        <taxon>Brettanomyces</taxon>
    </lineage>
</organism>
<accession>A0A7D9CYT1</accession>
<keyword evidence="4" id="KW-0804">Transcription</keyword>
<dbReference type="PROSITE" id="PS50048">
    <property type="entry name" value="ZN2_CY6_FUNGAL_2"/>
    <property type="match status" value="1"/>
</dbReference>
<comment type="subcellular location">
    <subcellularLocation>
        <location evidence="1">Nucleus</location>
    </subcellularLocation>
</comment>
<dbReference type="Proteomes" id="UP000478008">
    <property type="component" value="Unassembled WGS sequence"/>
</dbReference>
<evidence type="ECO:0000256" key="3">
    <source>
        <dbReference type="ARBA" id="ARBA00023015"/>
    </source>
</evidence>
<dbReference type="Pfam" id="PF04082">
    <property type="entry name" value="Fungal_trans"/>
    <property type="match status" value="1"/>
</dbReference>
<evidence type="ECO:0000313" key="8">
    <source>
        <dbReference type="EMBL" id="VUG18279.1"/>
    </source>
</evidence>
<dbReference type="SUPFAM" id="SSF57701">
    <property type="entry name" value="Zn2/Cys6 DNA-binding domain"/>
    <property type="match status" value="1"/>
</dbReference>
<dbReference type="GO" id="GO:0003677">
    <property type="term" value="F:DNA binding"/>
    <property type="evidence" value="ECO:0007669"/>
    <property type="project" value="InterPro"/>
</dbReference>
<keyword evidence="2" id="KW-0479">Metal-binding</keyword>
<dbReference type="CDD" id="cd12148">
    <property type="entry name" value="fungal_TF_MHR"/>
    <property type="match status" value="1"/>
</dbReference>
<dbReference type="InterPro" id="IPR007219">
    <property type="entry name" value="XnlR_reg_dom"/>
</dbReference>
<dbReference type="GO" id="GO:0000981">
    <property type="term" value="F:DNA-binding transcription factor activity, RNA polymerase II-specific"/>
    <property type="evidence" value="ECO:0007669"/>
    <property type="project" value="InterPro"/>
</dbReference>
<evidence type="ECO:0000259" key="7">
    <source>
        <dbReference type="PROSITE" id="PS50048"/>
    </source>
</evidence>